<dbReference type="InterPro" id="IPR025605">
    <property type="entry name" value="OST-HTH/LOTUS_dom"/>
</dbReference>
<sequence>ALKQAQLMELLKKEVRAMLIAAKAGLTPEQLEQQYVAMVCKPLPLQDLGFQSTLELVTQMPEVVRVCPSKNGTVILKAIADDSTKGIAKLVANQKVKTRSRAGKKTATKVKPTSPTKNFKNPQSLQTQSAGTPVLPATVKAELQDLLSSSPLLLVDFDQAFLRRFGRAFQYRQYGFLSVFEVLRSMSDCIVVEQTKAGSLLLLRECLASEIKQEGVPQGEAQDNKMPQGQAQKESMPQDQAQEEEVPKDQAQKEEVPQGQAQEEEVPQGEAQKEEMPQGEAQKEEMPQGEAQEEELPGVEQFPETPEIPPDAVQNRSLCSLPPLKRRCLVGVIVEFVVSPSQFYIHICTREASYKLQDLMLEMRHVYSHKVAADKYIMPESAVRPGQLCCVMVSKWWYRVVIHRVLNEQEVEVFCADYGHLQIVQKAWLRFLKWHYLQLPAQAIPCSLAWVKPVQGTWSTAATLLFKHLCCFKELVGIVDEYVNGVLYLFLCDTSTKEDVYFHSVLRDMGYAHVCGENIPSQEFEELNPSALYVQPSGKQENGEMVEPGLCLQQGSGDAHREKATSKLAGAELCGQ</sequence>
<dbReference type="InterPro" id="IPR050621">
    <property type="entry name" value="Tudor_domain_containing"/>
</dbReference>
<dbReference type="InterPro" id="IPR035437">
    <property type="entry name" value="SNase_OB-fold_sf"/>
</dbReference>
<evidence type="ECO:0000256" key="7">
    <source>
        <dbReference type="ARBA" id="ARBA00022782"/>
    </source>
</evidence>
<name>A0A7K6QXS4_9PASS</name>
<evidence type="ECO:0000256" key="6">
    <source>
        <dbReference type="ARBA" id="ARBA00022737"/>
    </source>
</evidence>
<dbReference type="Pfam" id="PF12872">
    <property type="entry name" value="OST-HTH"/>
    <property type="match status" value="2"/>
</dbReference>
<dbReference type="InterPro" id="IPR041966">
    <property type="entry name" value="LOTUS-like"/>
</dbReference>
<feature type="compositionally biased region" description="Basic and acidic residues" evidence="9">
    <location>
        <begin position="271"/>
        <end position="286"/>
    </location>
</feature>
<dbReference type="OrthoDB" id="10052065at2759"/>
<dbReference type="GO" id="GO:0007283">
    <property type="term" value="P:spermatogenesis"/>
    <property type="evidence" value="ECO:0007669"/>
    <property type="project" value="UniProtKB-KW"/>
</dbReference>
<feature type="domain" description="HTH OST-type" evidence="10">
    <location>
        <begin position="7"/>
        <end position="80"/>
    </location>
</feature>
<evidence type="ECO:0000256" key="1">
    <source>
        <dbReference type="ARBA" id="ARBA00004496"/>
    </source>
</evidence>
<comment type="caution">
    <text evidence="11">The sequence shown here is derived from an EMBL/GenBank/DDBJ whole genome shotgun (WGS) entry which is preliminary data.</text>
</comment>
<feature type="non-terminal residue" evidence="11">
    <location>
        <position position="1"/>
    </location>
</feature>
<comment type="similarity">
    <text evidence="2">Belongs to the TDRD5 family.</text>
</comment>
<protein>
    <recommendedName>
        <fullName evidence="3">Tudor domain-containing protein 5</fullName>
    </recommendedName>
</protein>
<organism evidence="11 12">
    <name type="scientific">Climacteris rufus</name>
    <name type="common">rufous treecreeper</name>
    <dbReference type="NCBI Taxonomy" id="47695"/>
    <lineage>
        <taxon>Eukaryota</taxon>
        <taxon>Metazoa</taxon>
        <taxon>Chordata</taxon>
        <taxon>Craniata</taxon>
        <taxon>Vertebrata</taxon>
        <taxon>Euteleostomi</taxon>
        <taxon>Archelosauria</taxon>
        <taxon>Archosauria</taxon>
        <taxon>Dinosauria</taxon>
        <taxon>Saurischia</taxon>
        <taxon>Theropoda</taxon>
        <taxon>Coelurosauria</taxon>
        <taxon>Aves</taxon>
        <taxon>Neognathae</taxon>
        <taxon>Neoaves</taxon>
        <taxon>Telluraves</taxon>
        <taxon>Australaves</taxon>
        <taxon>Passeriformes</taxon>
        <taxon>Climacteridae</taxon>
        <taxon>Climacteris</taxon>
    </lineage>
</organism>
<dbReference type="SMART" id="SM00333">
    <property type="entry name" value="TUDOR"/>
    <property type="match status" value="1"/>
</dbReference>
<dbReference type="Gene3D" id="2.40.50.90">
    <property type="match status" value="1"/>
</dbReference>
<evidence type="ECO:0000259" key="10">
    <source>
        <dbReference type="PROSITE" id="PS51644"/>
    </source>
</evidence>
<keyword evidence="12" id="KW-1185">Reference proteome</keyword>
<keyword evidence="8" id="KW-0744">Spermatogenesis</keyword>
<dbReference type="PROSITE" id="PS51644">
    <property type="entry name" value="HTH_OST"/>
    <property type="match status" value="2"/>
</dbReference>
<keyword evidence="5" id="KW-0963">Cytoplasm</keyword>
<evidence type="ECO:0000256" key="9">
    <source>
        <dbReference type="SAM" id="MobiDB-lite"/>
    </source>
</evidence>
<gene>
    <name evidence="11" type="primary">Tdrd5</name>
    <name evidence="11" type="ORF">CLIRUF_R05034</name>
</gene>
<dbReference type="Gene3D" id="2.30.30.140">
    <property type="match status" value="1"/>
</dbReference>
<dbReference type="Pfam" id="PF00567">
    <property type="entry name" value="TUDOR"/>
    <property type="match status" value="1"/>
</dbReference>
<feature type="region of interest" description="Disordered" evidence="9">
    <location>
        <begin position="101"/>
        <end position="130"/>
    </location>
</feature>
<dbReference type="Gene3D" id="3.30.420.610">
    <property type="entry name" value="LOTUS domain-like"/>
    <property type="match status" value="2"/>
</dbReference>
<keyword evidence="6" id="KW-0677">Repeat</keyword>
<dbReference type="SUPFAM" id="SSF63748">
    <property type="entry name" value="Tudor/PWWP/MBT"/>
    <property type="match status" value="1"/>
</dbReference>
<evidence type="ECO:0000256" key="8">
    <source>
        <dbReference type="ARBA" id="ARBA00022871"/>
    </source>
</evidence>
<feature type="region of interest" description="Disordered" evidence="9">
    <location>
        <begin position="214"/>
        <end position="314"/>
    </location>
</feature>
<dbReference type="GO" id="GO:0005737">
    <property type="term" value="C:cytoplasm"/>
    <property type="evidence" value="ECO:0007669"/>
    <property type="project" value="UniProtKB-SubCell"/>
</dbReference>
<dbReference type="Proteomes" id="UP000580879">
    <property type="component" value="Unassembled WGS sequence"/>
</dbReference>
<dbReference type="PANTHER" id="PTHR22948:SF19">
    <property type="entry name" value="TUDOR DOMAIN-CONTAINING PROTEIN 5"/>
    <property type="match status" value="1"/>
</dbReference>
<dbReference type="GO" id="GO:0030154">
    <property type="term" value="P:cell differentiation"/>
    <property type="evidence" value="ECO:0007669"/>
    <property type="project" value="UniProtKB-KW"/>
</dbReference>
<feature type="non-terminal residue" evidence="11">
    <location>
        <position position="576"/>
    </location>
</feature>
<reference evidence="11 12" key="1">
    <citation type="submission" date="2019-09" db="EMBL/GenBank/DDBJ databases">
        <title>Bird 10,000 Genomes (B10K) Project - Family phase.</title>
        <authorList>
            <person name="Zhang G."/>
        </authorList>
    </citation>
    <scope>NUCLEOTIDE SEQUENCE [LARGE SCALE GENOMIC DNA]</scope>
    <source>
        <strain evidence="11">B10K-DU-029-53</strain>
    </source>
</reference>
<feature type="compositionally biased region" description="Polar residues" evidence="9">
    <location>
        <begin position="225"/>
        <end position="240"/>
    </location>
</feature>
<accession>A0A7K6QXS4</accession>
<evidence type="ECO:0000256" key="3">
    <source>
        <dbReference type="ARBA" id="ARBA00013420"/>
    </source>
</evidence>
<feature type="compositionally biased region" description="Polar residues" evidence="9">
    <location>
        <begin position="111"/>
        <end position="130"/>
    </location>
</feature>
<evidence type="ECO:0000256" key="4">
    <source>
        <dbReference type="ARBA" id="ARBA00022473"/>
    </source>
</evidence>
<keyword evidence="4" id="KW-0217">Developmental protein</keyword>
<evidence type="ECO:0000256" key="5">
    <source>
        <dbReference type="ARBA" id="ARBA00022490"/>
    </source>
</evidence>
<keyword evidence="7" id="KW-0221">Differentiation</keyword>
<dbReference type="EMBL" id="VZRZ01005883">
    <property type="protein sequence ID" value="NWW78368.1"/>
    <property type="molecule type" value="Genomic_DNA"/>
</dbReference>
<dbReference type="AlphaFoldDB" id="A0A7K6QXS4"/>
<evidence type="ECO:0000313" key="11">
    <source>
        <dbReference type="EMBL" id="NWW78368.1"/>
    </source>
</evidence>
<proteinExistence type="inferred from homology"/>
<feature type="domain" description="HTH OST-type" evidence="10">
    <location>
        <begin position="131"/>
        <end position="207"/>
    </location>
</feature>
<feature type="compositionally biased region" description="Basic and acidic residues" evidence="9">
    <location>
        <begin position="245"/>
        <end position="256"/>
    </location>
</feature>
<evidence type="ECO:0000256" key="2">
    <source>
        <dbReference type="ARBA" id="ARBA00010384"/>
    </source>
</evidence>
<evidence type="ECO:0000313" key="12">
    <source>
        <dbReference type="Proteomes" id="UP000580879"/>
    </source>
</evidence>
<dbReference type="InterPro" id="IPR002999">
    <property type="entry name" value="Tudor"/>
</dbReference>
<dbReference type="PANTHER" id="PTHR22948">
    <property type="entry name" value="TUDOR DOMAIN CONTAINING PROTEIN"/>
    <property type="match status" value="1"/>
</dbReference>
<comment type="subcellular location">
    <subcellularLocation>
        <location evidence="1">Cytoplasm</location>
    </subcellularLocation>
</comment>